<dbReference type="CDD" id="cd05483">
    <property type="entry name" value="retropepsin_like_bacteria"/>
    <property type="match status" value="1"/>
</dbReference>
<dbReference type="InterPro" id="IPR034122">
    <property type="entry name" value="Retropepsin-like_bacterial"/>
</dbReference>
<dbReference type="Proteomes" id="UP000769780">
    <property type="component" value="Unassembled WGS sequence"/>
</dbReference>
<protein>
    <submittedName>
        <fullName evidence="1">Aspartyl protease family protein</fullName>
    </submittedName>
</protein>
<dbReference type="RefSeq" id="WP_221871798.1">
    <property type="nucleotide sequence ID" value="NZ_JACWFH010000007.1"/>
</dbReference>
<dbReference type="GO" id="GO:0006508">
    <property type="term" value="P:proteolysis"/>
    <property type="evidence" value="ECO:0007669"/>
    <property type="project" value="UniProtKB-KW"/>
</dbReference>
<accession>A0ABS7K1Z1</accession>
<evidence type="ECO:0000313" key="1">
    <source>
        <dbReference type="EMBL" id="MBY0096180.1"/>
    </source>
</evidence>
<evidence type="ECO:0000313" key="2">
    <source>
        <dbReference type="Proteomes" id="UP000769780"/>
    </source>
</evidence>
<keyword evidence="1" id="KW-0378">Hydrolase</keyword>
<dbReference type="PROSITE" id="PS00141">
    <property type="entry name" value="ASP_PROTEASE"/>
    <property type="match status" value="1"/>
</dbReference>
<keyword evidence="2" id="KW-1185">Reference proteome</keyword>
<name>A0ABS7K1Z1_9BACI</name>
<keyword evidence="1" id="KW-0645">Protease</keyword>
<dbReference type="Gene3D" id="2.40.70.10">
    <property type="entry name" value="Acid Proteases"/>
    <property type="match status" value="2"/>
</dbReference>
<dbReference type="InterPro" id="IPR021109">
    <property type="entry name" value="Peptidase_aspartic_dom_sf"/>
</dbReference>
<dbReference type="EMBL" id="JACWFH010000007">
    <property type="protein sequence ID" value="MBY0096180.1"/>
    <property type="molecule type" value="Genomic_DNA"/>
</dbReference>
<organism evidence="1 2">
    <name type="scientific">Mesobacillus maritimus</name>
    <dbReference type="NCBI Taxonomy" id="1643336"/>
    <lineage>
        <taxon>Bacteria</taxon>
        <taxon>Bacillati</taxon>
        <taxon>Bacillota</taxon>
        <taxon>Bacilli</taxon>
        <taxon>Bacillales</taxon>
        <taxon>Bacillaceae</taxon>
        <taxon>Mesobacillus</taxon>
    </lineage>
</organism>
<gene>
    <name evidence="1" type="ORF">H0185_05095</name>
</gene>
<dbReference type="SUPFAM" id="SSF50630">
    <property type="entry name" value="Acid proteases"/>
    <property type="match status" value="2"/>
</dbReference>
<sequence length="264" mass="29987">MKSFDLVIKQDKEVEDAAEILVDGVIDGRTYRFLFDTGANTTRVRNDDYINHFESYSSKDTYGVFSKMKNEQIIVPNLALGPIEKVDFQMNRFDKDSPAHNIIGMDFLHDHSYFFNFVENNVEVDKQGLEELEFFDLHVGNKAIPNVDVYMEDTKVSAIWDTGAGITVVDSRLVDKYPKSFKSLNVVQGTDSSGSSTGTPMYMMQSVVIGNKLFPTLKVISIDLSSINAKLEKPMDIILGYNCLNKANWLFDFPNKKWTIVKMN</sequence>
<comment type="caution">
    <text evidence="1">The sequence shown here is derived from an EMBL/GenBank/DDBJ whole genome shotgun (WGS) entry which is preliminary data.</text>
</comment>
<dbReference type="GO" id="GO:0008233">
    <property type="term" value="F:peptidase activity"/>
    <property type="evidence" value="ECO:0007669"/>
    <property type="project" value="UniProtKB-KW"/>
</dbReference>
<proteinExistence type="predicted"/>
<dbReference type="Pfam" id="PF13650">
    <property type="entry name" value="Asp_protease_2"/>
    <property type="match status" value="2"/>
</dbReference>
<dbReference type="InterPro" id="IPR001969">
    <property type="entry name" value="Aspartic_peptidase_AS"/>
</dbReference>
<reference evidence="1 2" key="1">
    <citation type="submission" date="2020-07" db="EMBL/GenBank/DDBJ databases">
        <title>Fungal Genomes of the International Space Station.</title>
        <authorList>
            <person name="Seuylemezian A."/>
            <person name="Singh N.K."/>
            <person name="Wood J."/>
            <person name="Venkateswaran K."/>
        </authorList>
    </citation>
    <scope>NUCLEOTIDE SEQUENCE [LARGE SCALE GENOMIC DNA]</scope>
    <source>
        <strain evidence="1 2">PL-B2</strain>
    </source>
</reference>